<dbReference type="EMBL" id="JAODUO010000702">
    <property type="protein sequence ID" value="KAK2175864.1"/>
    <property type="molecule type" value="Genomic_DNA"/>
</dbReference>
<dbReference type="Gene3D" id="1.10.1410.10">
    <property type="match status" value="1"/>
</dbReference>
<dbReference type="SUPFAM" id="SSF81631">
    <property type="entry name" value="PAP/OAS1 substrate-binding domain"/>
    <property type="match status" value="1"/>
</dbReference>
<keyword evidence="3" id="KW-1185">Reference proteome</keyword>
<dbReference type="PANTHER" id="PTHR12271:SF127">
    <property type="entry name" value="SPECKLE TARGETED PIP5K1A-REGULATED POLY(A) POLYMERASE"/>
    <property type="match status" value="1"/>
</dbReference>
<protein>
    <recommendedName>
        <fullName evidence="1">Poly(A) RNA polymerase mitochondrial-like central palm domain-containing protein</fullName>
    </recommendedName>
</protein>
<organism evidence="2 3">
    <name type="scientific">Ridgeia piscesae</name>
    <name type="common">Tubeworm</name>
    <dbReference type="NCBI Taxonomy" id="27915"/>
    <lineage>
        <taxon>Eukaryota</taxon>
        <taxon>Metazoa</taxon>
        <taxon>Spiralia</taxon>
        <taxon>Lophotrochozoa</taxon>
        <taxon>Annelida</taxon>
        <taxon>Polychaeta</taxon>
        <taxon>Sedentaria</taxon>
        <taxon>Canalipalpata</taxon>
        <taxon>Sabellida</taxon>
        <taxon>Siboglinidae</taxon>
        <taxon>Ridgeia</taxon>
    </lineage>
</organism>
<proteinExistence type="predicted"/>
<dbReference type="GO" id="GO:1990817">
    <property type="term" value="F:poly(A) RNA polymerase activity"/>
    <property type="evidence" value="ECO:0007669"/>
    <property type="project" value="TreeGrafter"/>
</dbReference>
<dbReference type="Gene3D" id="3.30.460.10">
    <property type="entry name" value="Beta Polymerase, domain 2"/>
    <property type="match status" value="1"/>
</dbReference>
<dbReference type="CDD" id="cd05402">
    <property type="entry name" value="NT_PAP_TUTase"/>
    <property type="match status" value="1"/>
</dbReference>
<dbReference type="SUPFAM" id="SSF81301">
    <property type="entry name" value="Nucleotidyltransferase"/>
    <property type="match status" value="1"/>
</dbReference>
<dbReference type="AlphaFoldDB" id="A0AAD9KQL0"/>
<evidence type="ECO:0000313" key="2">
    <source>
        <dbReference type="EMBL" id="KAK2175864.1"/>
    </source>
</evidence>
<accession>A0AAD9KQL0</accession>
<reference evidence="2" key="1">
    <citation type="journal article" date="2023" name="Mol. Biol. Evol.">
        <title>Third-Generation Sequencing Reveals the Adaptive Role of the Epigenome in Three Deep-Sea Polychaetes.</title>
        <authorList>
            <person name="Perez M."/>
            <person name="Aroh O."/>
            <person name="Sun Y."/>
            <person name="Lan Y."/>
            <person name="Juniper S.K."/>
            <person name="Young C.R."/>
            <person name="Angers B."/>
            <person name="Qian P.Y."/>
        </authorList>
    </citation>
    <scope>NUCLEOTIDE SEQUENCE</scope>
    <source>
        <strain evidence="2">R07B-5</strain>
    </source>
</reference>
<dbReference type="GO" id="GO:0031123">
    <property type="term" value="P:RNA 3'-end processing"/>
    <property type="evidence" value="ECO:0007669"/>
    <property type="project" value="TreeGrafter"/>
</dbReference>
<dbReference type="GO" id="GO:0046872">
    <property type="term" value="F:metal ion binding"/>
    <property type="evidence" value="ECO:0007669"/>
    <property type="project" value="UniProtKB-KW"/>
</dbReference>
<feature type="domain" description="Poly(A) RNA polymerase mitochondrial-like central palm" evidence="1">
    <location>
        <begin position="2"/>
        <end position="88"/>
    </location>
</feature>
<dbReference type="PANTHER" id="PTHR12271">
    <property type="entry name" value="POLY A POLYMERASE CID PAP -RELATED"/>
    <property type="match status" value="1"/>
</dbReference>
<evidence type="ECO:0000259" key="1">
    <source>
        <dbReference type="Pfam" id="PF22600"/>
    </source>
</evidence>
<sequence>MHGCDMDIFLDISFDDVVQQNAQSDDKFSPVLNSVSKMLRRCNAFNNILVIRSARCPLVKFDHVQSGLKCDLSMNNRLALQNTRLIKLLCDVDPRIQTLMYNVRYWAKLKQLAGNPSGGLRVTNYALTMMVIFYLQQLDTPMLPSIEQLAKRAVDAGETCTIEGWDCSFSSDLDKLRSIAASNTDSLRHLLAGFFSFYATFDLSSYVLCPRTGIAVDIAAFSSCMKEDERFAQFKV</sequence>
<gene>
    <name evidence="2" type="ORF">NP493_702g05033</name>
</gene>
<comment type="caution">
    <text evidence="2">The sequence shown here is derived from an EMBL/GenBank/DDBJ whole genome shotgun (WGS) entry which is preliminary data.</text>
</comment>
<evidence type="ECO:0000313" key="3">
    <source>
        <dbReference type="Proteomes" id="UP001209878"/>
    </source>
</evidence>
<dbReference type="InterPro" id="IPR043519">
    <property type="entry name" value="NT_sf"/>
</dbReference>
<dbReference type="Proteomes" id="UP001209878">
    <property type="component" value="Unassembled WGS sequence"/>
</dbReference>
<dbReference type="InterPro" id="IPR054708">
    <property type="entry name" value="MTPAP-like_central"/>
</dbReference>
<name>A0AAD9KQL0_RIDPI</name>
<dbReference type="Pfam" id="PF22600">
    <property type="entry name" value="MTPAP-like_central"/>
    <property type="match status" value="1"/>
</dbReference>